<dbReference type="PANTHER" id="PTHR46211">
    <property type="entry name" value="GLYCEROPHOSPHORYL DIESTER PHOSPHODIESTERASE"/>
    <property type="match status" value="1"/>
</dbReference>
<keyword evidence="2" id="KW-0378">Hydrolase</keyword>
<dbReference type="PANTHER" id="PTHR46211:SF1">
    <property type="entry name" value="GLYCEROPHOSPHODIESTER PHOSPHODIESTERASE, CYTOPLASMIC"/>
    <property type="match status" value="1"/>
</dbReference>
<dbReference type="RefSeq" id="WP_183867925.1">
    <property type="nucleotide sequence ID" value="NZ_JACHCF010000007.1"/>
</dbReference>
<dbReference type="Proteomes" id="UP000537718">
    <property type="component" value="Unassembled WGS sequence"/>
</dbReference>
<protein>
    <submittedName>
        <fullName evidence="2">Glycerophosphoryl diester phosphodiesterase</fullName>
        <ecNumber evidence="2">3.1.4.46</ecNumber>
    </submittedName>
</protein>
<comment type="caution">
    <text evidence="2">The sequence shown here is derived from an EMBL/GenBank/DDBJ whole genome shotgun (WGS) entry which is preliminary data.</text>
</comment>
<gene>
    <name evidence="2" type="ORF">HDE69_003039</name>
</gene>
<accession>A0A7W8YUE6</accession>
<dbReference type="PROSITE" id="PS51704">
    <property type="entry name" value="GP_PDE"/>
    <property type="match status" value="1"/>
</dbReference>
<evidence type="ECO:0000259" key="1">
    <source>
        <dbReference type="PROSITE" id="PS51704"/>
    </source>
</evidence>
<dbReference type="GO" id="GO:0008889">
    <property type="term" value="F:glycerophosphodiester phosphodiesterase activity"/>
    <property type="evidence" value="ECO:0007669"/>
    <property type="project" value="UniProtKB-EC"/>
</dbReference>
<organism evidence="2 3">
    <name type="scientific">Pedobacter cryoconitis</name>
    <dbReference type="NCBI Taxonomy" id="188932"/>
    <lineage>
        <taxon>Bacteria</taxon>
        <taxon>Pseudomonadati</taxon>
        <taxon>Bacteroidota</taxon>
        <taxon>Sphingobacteriia</taxon>
        <taxon>Sphingobacteriales</taxon>
        <taxon>Sphingobacteriaceae</taxon>
        <taxon>Pedobacter</taxon>
    </lineage>
</organism>
<dbReference type="GO" id="GO:0006629">
    <property type="term" value="P:lipid metabolic process"/>
    <property type="evidence" value="ECO:0007669"/>
    <property type="project" value="InterPro"/>
</dbReference>
<dbReference type="SUPFAM" id="SSF51695">
    <property type="entry name" value="PLC-like phosphodiesterases"/>
    <property type="match status" value="1"/>
</dbReference>
<evidence type="ECO:0000313" key="3">
    <source>
        <dbReference type="Proteomes" id="UP000537718"/>
    </source>
</evidence>
<dbReference type="EMBL" id="JACHCF010000007">
    <property type="protein sequence ID" value="MBB5621974.1"/>
    <property type="molecule type" value="Genomic_DNA"/>
</dbReference>
<dbReference type="EC" id="3.1.4.46" evidence="2"/>
<feature type="domain" description="GP-PDE" evidence="1">
    <location>
        <begin position="6"/>
        <end position="236"/>
    </location>
</feature>
<dbReference type="Gene3D" id="3.20.20.190">
    <property type="entry name" value="Phosphatidylinositol (PI) phosphodiesterase"/>
    <property type="match status" value="1"/>
</dbReference>
<evidence type="ECO:0000313" key="2">
    <source>
        <dbReference type="EMBL" id="MBB5621974.1"/>
    </source>
</evidence>
<proteinExistence type="predicted"/>
<reference evidence="2 3" key="1">
    <citation type="submission" date="2020-08" db="EMBL/GenBank/DDBJ databases">
        <title>Genomic Encyclopedia of Type Strains, Phase IV (KMG-V): Genome sequencing to study the core and pangenomes of soil and plant-associated prokaryotes.</title>
        <authorList>
            <person name="Whitman W."/>
        </authorList>
    </citation>
    <scope>NUCLEOTIDE SEQUENCE [LARGE SCALE GENOMIC DNA]</scope>
    <source>
        <strain evidence="2 3">MP7CTX6</strain>
    </source>
</reference>
<dbReference type="AlphaFoldDB" id="A0A7W8YUE6"/>
<name>A0A7W8YUE6_9SPHI</name>
<dbReference type="InterPro" id="IPR017946">
    <property type="entry name" value="PLC-like_Pdiesterase_TIM-brl"/>
</dbReference>
<dbReference type="Pfam" id="PF03009">
    <property type="entry name" value="GDPD"/>
    <property type="match status" value="1"/>
</dbReference>
<sequence length="239" mass="27258">MNWNNNKVIAHRGAFKKNNLPENSIASLKEAIRLKCYGSEFDVHLTKDNLIVVNHDEDFQGIPIASSTYAELRQKTLHNGEYLPTLETYLGEGIKQDHTKLILEIKVAANLLDTLTLTDAVFAMVQKMNAGAWIEYISFSYEALLRILQHDPAAKTAFLAEINDELPVETLKRDHIRQADYDFNIYQTGDWFNRAHSLGMTINAWTVNDKKDMLTLLENKIDFITTNEPELLLSLTSQC</sequence>
<dbReference type="InterPro" id="IPR030395">
    <property type="entry name" value="GP_PDE_dom"/>
</dbReference>